<gene>
    <name evidence="2" type="ORF">Anas_06625</name>
</gene>
<proteinExistence type="predicted"/>
<organism evidence="2 3">
    <name type="scientific">Armadillidium nasatum</name>
    <dbReference type="NCBI Taxonomy" id="96803"/>
    <lineage>
        <taxon>Eukaryota</taxon>
        <taxon>Metazoa</taxon>
        <taxon>Ecdysozoa</taxon>
        <taxon>Arthropoda</taxon>
        <taxon>Crustacea</taxon>
        <taxon>Multicrustacea</taxon>
        <taxon>Malacostraca</taxon>
        <taxon>Eumalacostraca</taxon>
        <taxon>Peracarida</taxon>
        <taxon>Isopoda</taxon>
        <taxon>Oniscidea</taxon>
        <taxon>Crinocheta</taxon>
        <taxon>Armadillidiidae</taxon>
        <taxon>Armadillidium</taxon>
    </lineage>
</organism>
<sequence>MPSYSGKRTYEMTTKKWSGGRNQRRDERRSSLQNRIGVGSRPMVSPWENGVAPGMQSSVLGQGSFSQPFSSSYLLNSGVNRGSFGAASYGGGLGDYSNKIRHLNRQMGAFDDQRGRGLLPNPTPLLGVAPQAFPPPSRGSDFLQQRMGGPWDSSGFHSGGTRGMSSAYYPSNRGRQDNSRRFLKAKRPQNKSSNNSSSSSKGSGPREGRGKAKGANSSNKSPSKGGDDKDRDSSSNTKSGKQGESPLKRERAAFLIEEYLVGRSDKDDTDKDKEMTDNEDEGKNEDGVKIKKETTEDEEGEKGDQEKEDKKKEEKEKQGYIRHLQGITHAKMAEVYHAKNAATLELLNISAKLAEMRQRDKVLRRTGKKGQPVMKTTEQILVQKWLKVGSCCGQKYKSPFGLEEHKLSIHHLRAKYMAKHKDEEEKTEETAEPDAEGKEKEVKEEEMKEKEDQTPEETLHDEVLRFSSMIENAQKEAEENPTTMNTLPVYNPSTMIGLEYISKELRFRCKVCKGQGFKALESHCQSHSHFDNIASHLNKEEDKKREEKRKQEEAEAAAKKKEEKEAKAKAKAKENEKKEAEAIKGEEEEKMEEGDYGEDEGGLSSEYITLDDCAKDKSDDEEMDEDVIPLGEEEERILNAKEEDDDEQEENKEEQENQQATEDAVAATNPDDEATMEAAIFEEIGEKIELENGNKEGEEEESQPTEEAEVEEPPQKRSAYTPRRRGRARSRTRNSK</sequence>
<feature type="region of interest" description="Disordered" evidence="1">
    <location>
        <begin position="418"/>
        <end position="458"/>
    </location>
</feature>
<feature type="region of interest" description="Disordered" evidence="1">
    <location>
        <begin position="535"/>
        <end position="736"/>
    </location>
</feature>
<feature type="compositionally biased region" description="Basic and acidic residues" evidence="1">
    <location>
        <begin position="263"/>
        <end position="276"/>
    </location>
</feature>
<feature type="compositionally biased region" description="Acidic residues" evidence="1">
    <location>
        <begin position="619"/>
        <end position="635"/>
    </location>
</feature>
<feature type="compositionally biased region" description="Basic and acidic residues" evidence="1">
    <location>
        <begin position="684"/>
        <end position="696"/>
    </location>
</feature>
<protein>
    <submittedName>
        <fullName evidence="2">Uncharacterized protein</fullName>
    </submittedName>
</protein>
<feature type="compositionally biased region" description="Basic and acidic residues" evidence="1">
    <location>
        <begin position="302"/>
        <end position="318"/>
    </location>
</feature>
<dbReference type="OrthoDB" id="6378952at2759"/>
<feature type="compositionally biased region" description="Basic residues" evidence="1">
    <location>
        <begin position="722"/>
        <end position="736"/>
    </location>
</feature>
<feature type="compositionally biased region" description="Basic and acidic residues" evidence="1">
    <location>
        <begin position="435"/>
        <end position="458"/>
    </location>
</feature>
<feature type="region of interest" description="Disordered" evidence="1">
    <location>
        <begin position="128"/>
        <end position="318"/>
    </location>
</feature>
<feature type="compositionally biased region" description="Acidic residues" evidence="1">
    <location>
        <begin position="697"/>
        <end position="712"/>
    </location>
</feature>
<dbReference type="EMBL" id="SEYY01006082">
    <property type="protein sequence ID" value="KAB7503004.1"/>
    <property type="molecule type" value="Genomic_DNA"/>
</dbReference>
<keyword evidence="3" id="KW-1185">Reference proteome</keyword>
<feature type="region of interest" description="Disordered" evidence="1">
    <location>
        <begin position="1"/>
        <end position="50"/>
    </location>
</feature>
<name>A0A5N5T8P0_9CRUS</name>
<evidence type="ECO:0000256" key="1">
    <source>
        <dbReference type="SAM" id="MobiDB-lite"/>
    </source>
</evidence>
<reference evidence="2 3" key="1">
    <citation type="journal article" date="2019" name="PLoS Biol.">
        <title>Sex chromosomes control vertical transmission of feminizing Wolbachia symbionts in an isopod.</title>
        <authorList>
            <person name="Becking T."/>
            <person name="Chebbi M.A."/>
            <person name="Giraud I."/>
            <person name="Moumen B."/>
            <person name="Laverre T."/>
            <person name="Caubet Y."/>
            <person name="Peccoud J."/>
            <person name="Gilbert C."/>
            <person name="Cordaux R."/>
        </authorList>
    </citation>
    <scope>NUCLEOTIDE SEQUENCE [LARGE SCALE GENOMIC DNA]</scope>
    <source>
        <strain evidence="2">ANa2</strain>
        <tissue evidence="2">Whole body excluding digestive tract and cuticle</tissue>
    </source>
</reference>
<dbReference type="Proteomes" id="UP000326759">
    <property type="component" value="Unassembled WGS sequence"/>
</dbReference>
<feature type="compositionally biased region" description="Acidic residues" evidence="1">
    <location>
        <begin position="425"/>
        <end position="434"/>
    </location>
</feature>
<feature type="compositionally biased region" description="Basic and acidic residues" evidence="1">
    <location>
        <begin position="537"/>
        <end position="587"/>
    </location>
</feature>
<comment type="caution">
    <text evidence="2">The sequence shown here is derived from an EMBL/GenBank/DDBJ whole genome shotgun (WGS) entry which is preliminary data.</text>
</comment>
<feature type="compositionally biased region" description="Acidic residues" evidence="1">
    <location>
        <begin position="642"/>
        <end position="653"/>
    </location>
</feature>
<accession>A0A5N5T8P0</accession>
<evidence type="ECO:0000313" key="3">
    <source>
        <dbReference type="Proteomes" id="UP000326759"/>
    </source>
</evidence>
<feature type="compositionally biased region" description="Low complexity" evidence="1">
    <location>
        <begin position="190"/>
        <end position="203"/>
    </location>
</feature>
<feature type="compositionally biased region" description="Low complexity" evidence="1">
    <location>
        <begin position="213"/>
        <end position="224"/>
    </location>
</feature>
<feature type="compositionally biased region" description="Acidic residues" evidence="1">
    <location>
        <begin position="588"/>
        <end position="601"/>
    </location>
</feature>
<dbReference type="AlphaFoldDB" id="A0A5N5T8P0"/>
<feature type="compositionally biased region" description="Basic and acidic residues" evidence="1">
    <location>
        <begin position="284"/>
        <end position="294"/>
    </location>
</feature>
<evidence type="ECO:0000313" key="2">
    <source>
        <dbReference type="EMBL" id="KAB7503004.1"/>
    </source>
</evidence>